<proteinExistence type="predicted"/>
<reference evidence="2" key="1">
    <citation type="submission" date="2021-01" db="EMBL/GenBank/DDBJ databases">
        <authorList>
            <person name="Bezrukov I."/>
        </authorList>
    </citation>
    <scope>NUCLEOTIDE SEQUENCE</scope>
</reference>
<evidence type="ECO:0000256" key="1">
    <source>
        <dbReference type="SAM" id="MobiDB-lite"/>
    </source>
</evidence>
<name>A0A8S1ZZJ9_ARAAE</name>
<dbReference type="AlphaFoldDB" id="A0A8S1ZZJ9"/>
<accession>A0A8S1ZZJ9</accession>
<sequence length="254" mass="29434">MYQNPLPPPRHYYRPQSALTSPPRPRLVPPIRHPIVPFENQAHPSPNFHIPAALLARIVSYVAEEGLVELKNWVVAGPEAFAAVFSPETLSVIRLDKNEDFVEWAKPSSSYYNIFSMCLHHGNPYALYAQSIHYSFTDLNLSAALDNLDTIKHLLPLAKLLWIMLHSCAGTLDDQVYYEFRNMYSFNDIDYMSDTLMFHINSVGPSRCGSYGLTWEFEDFPECWQDHDWLREFNGERCLDCIYFYLSRDIMLLS</sequence>
<dbReference type="Proteomes" id="UP000682877">
    <property type="component" value="Chromosome 3"/>
</dbReference>
<dbReference type="EMBL" id="LR999453">
    <property type="protein sequence ID" value="CAE5977830.1"/>
    <property type="molecule type" value="Genomic_DNA"/>
</dbReference>
<evidence type="ECO:0000313" key="2">
    <source>
        <dbReference type="EMBL" id="CAE5977830.1"/>
    </source>
</evidence>
<organism evidence="2 3">
    <name type="scientific">Arabidopsis arenosa</name>
    <name type="common">Sand rock-cress</name>
    <name type="synonym">Cardaminopsis arenosa</name>
    <dbReference type="NCBI Taxonomy" id="38785"/>
    <lineage>
        <taxon>Eukaryota</taxon>
        <taxon>Viridiplantae</taxon>
        <taxon>Streptophyta</taxon>
        <taxon>Embryophyta</taxon>
        <taxon>Tracheophyta</taxon>
        <taxon>Spermatophyta</taxon>
        <taxon>Magnoliopsida</taxon>
        <taxon>eudicotyledons</taxon>
        <taxon>Gunneridae</taxon>
        <taxon>Pentapetalae</taxon>
        <taxon>rosids</taxon>
        <taxon>malvids</taxon>
        <taxon>Brassicales</taxon>
        <taxon>Brassicaceae</taxon>
        <taxon>Camelineae</taxon>
        <taxon>Arabidopsis</taxon>
    </lineage>
</organism>
<evidence type="ECO:0000313" key="3">
    <source>
        <dbReference type="Proteomes" id="UP000682877"/>
    </source>
</evidence>
<feature type="region of interest" description="Disordered" evidence="1">
    <location>
        <begin position="1"/>
        <end position="24"/>
    </location>
</feature>
<gene>
    <name evidence="2" type="ORF">AARE701A_LOCUS8402</name>
</gene>
<protein>
    <submittedName>
        <fullName evidence="2">Uncharacterized protein</fullName>
    </submittedName>
</protein>
<keyword evidence="3" id="KW-1185">Reference proteome</keyword>
<feature type="compositionally biased region" description="Pro residues" evidence="1">
    <location>
        <begin position="1"/>
        <end position="10"/>
    </location>
</feature>